<reference evidence="3 4" key="1">
    <citation type="submission" date="2020-03" db="EMBL/GenBank/DDBJ databases">
        <title>Soil Listeria distribution.</title>
        <authorList>
            <person name="Liao J."/>
            <person name="Wiedmann M."/>
        </authorList>
    </citation>
    <scope>NUCLEOTIDE SEQUENCE [LARGE SCALE GENOMIC DNA]</scope>
    <source>
        <strain evidence="2 4">FSL L7-1299</strain>
        <strain evidence="1 3">FSL L7-1658</strain>
    </source>
</reference>
<name>A0A841YPR7_9LIST</name>
<evidence type="ECO:0000313" key="1">
    <source>
        <dbReference type="EMBL" id="MBC1402123.1"/>
    </source>
</evidence>
<evidence type="ECO:0000313" key="3">
    <source>
        <dbReference type="Proteomes" id="UP000544413"/>
    </source>
</evidence>
<gene>
    <name evidence="1" type="ORF">HB836_11090</name>
    <name evidence="2" type="ORF">HB904_16885</name>
</gene>
<proteinExistence type="predicted"/>
<comment type="caution">
    <text evidence="1">The sequence shown here is derived from an EMBL/GenBank/DDBJ whole genome shotgun (WGS) entry which is preliminary data.</text>
</comment>
<organism evidence="1 3">
    <name type="scientific">Listeria booriae</name>
    <dbReference type="NCBI Taxonomy" id="1552123"/>
    <lineage>
        <taxon>Bacteria</taxon>
        <taxon>Bacillati</taxon>
        <taxon>Bacillota</taxon>
        <taxon>Bacilli</taxon>
        <taxon>Bacillales</taxon>
        <taxon>Listeriaceae</taxon>
        <taxon>Listeria</taxon>
    </lineage>
</organism>
<dbReference type="EMBL" id="JAARSH010000015">
    <property type="protein sequence ID" value="MBC1617855.1"/>
    <property type="molecule type" value="Genomic_DNA"/>
</dbReference>
<sequence length="67" mass="7637">MNKKLSVEYTIVQCPSHITVTCPHCEEEFTLSLEEAESRVGDIFDPIGDIECPECKEEFEVSGWELD</sequence>
<evidence type="ECO:0000313" key="4">
    <source>
        <dbReference type="Proteomes" id="UP000574104"/>
    </source>
</evidence>
<dbReference type="Proteomes" id="UP000574104">
    <property type="component" value="Unassembled WGS sequence"/>
</dbReference>
<dbReference type="RefSeq" id="WP_185406282.1">
    <property type="nucleotide sequence ID" value="NZ_JAARPT010000006.1"/>
</dbReference>
<protein>
    <submittedName>
        <fullName evidence="1">Uncharacterized protein</fullName>
    </submittedName>
</protein>
<dbReference type="Gene3D" id="2.20.28.160">
    <property type="match status" value="1"/>
</dbReference>
<accession>A0A841YPR7</accession>
<dbReference type="EMBL" id="JAARPT010000006">
    <property type="protein sequence ID" value="MBC1402123.1"/>
    <property type="molecule type" value="Genomic_DNA"/>
</dbReference>
<dbReference type="AlphaFoldDB" id="A0A841YPR7"/>
<dbReference type="Proteomes" id="UP000544413">
    <property type="component" value="Unassembled WGS sequence"/>
</dbReference>
<evidence type="ECO:0000313" key="2">
    <source>
        <dbReference type="EMBL" id="MBC1617855.1"/>
    </source>
</evidence>